<accession>A0A2T3A1B0</accession>
<proteinExistence type="predicted"/>
<organism evidence="2 3">
    <name type="scientific">Coniella lustricola</name>
    <dbReference type="NCBI Taxonomy" id="2025994"/>
    <lineage>
        <taxon>Eukaryota</taxon>
        <taxon>Fungi</taxon>
        <taxon>Dikarya</taxon>
        <taxon>Ascomycota</taxon>
        <taxon>Pezizomycotina</taxon>
        <taxon>Sordariomycetes</taxon>
        <taxon>Sordariomycetidae</taxon>
        <taxon>Diaporthales</taxon>
        <taxon>Schizoparmaceae</taxon>
        <taxon>Coniella</taxon>
    </lineage>
</organism>
<gene>
    <name evidence="2" type="ORF">BD289DRAFT_50287</name>
</gene>
<keyword evidence="3" id="KW-1185">Reference proteome</keyword>
<evidence type="ECO:0008006" key="4">
    <source>
        <dbReference type="Google" id="ProtNLM"/>
    </source>
</evidence>
<name>A0A2T3A1B0_9PEZI</name>
<sequence>MSTSTPIQSTSSIFYLLLRLACCQTGHVRQQRQHHILQSWPHSRQQAFPLVEFRNESQSAPSQLYDDVSRYLPTSATPAFQTPRMVSSVSNPQEIAPH</sequence>
<feature type="chain" id="PRO_5015753142" description="Secreted protein" evidence="1">
    <location>
        <begin position="24"/>
        <end position="98"/>
    </location>
</feature>
<dbReference type="InParanoid" id="A0A2T3A1B0"/>
<evidence type="ECO:0000256" key="1">
    <source>
        <dbReference type="SAM" id="SignalP"/>
    </source>
</evidence>
<feature type="signal peptide" evidence="1">
    <location>
        <begin position="1"/>
        <end position="23"/>
    </location>
</feature>
<dbReference type="AlphaFoldDB" id="A0A2T3A1B0"/>
<dbReference type="EMBL" id="KZ678512">
    <property type="protein sequence ID" value="PSR80995.1"/>
    <property type="molecule type" value="Genomic_DNA"/>
</dbReference>
<evidence type="ECO:0000313" key="3">
    <source>
        <dbReference type="Proteomes" id="UP000241462"/>
    </source>
</evidence>
<reference evidence="2 3" key="1">
    <citation type="journal article" date="2018" name="Mycol. Prog.">
        <title>Coniella lustricola, a new species from submerged detritus.</title>
        <authorList>
            <person name="Raudabaugh D.B."/>
            <person name="Iturriaga T."/>
            <person name="Carver A."/>
            <person name="Mondo S."/>
            <person name="Pangilinan J."/>
            <person name="Lipzen A."/>
            <person name="He G."/>
            <person name="Amirebrahimi M."/>
            <person name="Grigoriev I.V."/>
            <person name="Miller A.N."/>
        </authorList>
    </citation>
    <scope>NUCLEOTIDE SEQUENCE [LARGE SCALE GENOMIC DNA]</scope>
    <source>
        <strain evidence="2 3">B22-T-1</strain>
    </source>
</reference>
<dbReference type="Proteomes" id="UP000241462">
    <property type="component" value="Unassembled WGS sequence"/>
</dbReference>
<keyword evidence="1" id="KW-0732">Signal</keyword>
<protein>
    <recommendedName>
        <fullName evidence="4">Secreted protein</fullName>
    </recommendedName>
</protein>
<evidence type="ECO:0000313" key="2">
    <source>
        <dbReference type="EMBL" id="PSR80995.1"/>
    </source>
</evidence>